<keyword evidence="3" id="KW-1185">Reference proteome</keyword>
<name>A0AAV5SG81_9BILA</name>
<dbReference type="AlphaFoldDB" id="A0AAV5SG81"/>
<reference evidence="2" key="1">
    <citation type="submission" date="2023-10" db="EMBL/GenBank/DDBJ databases">
        <title>Genome assembly of Pristionchus species.</title>
        <authorList>
            <person name="Yoshida K."/>
            <person name="Sommer R.J."/>
        </authorList>
    </citation>
    <scope>NUCLEOTIDE SEQUENCE</scope>
    <source>
        <strain evidence="2">RS0144</strain>
    </source>
</reference>
<keyword evidence="1" id="KW-0732">Signal</keyword>
<proteinExistence type="predicted"/>
<evidence type="ECO:0000313" key="2">
    <source>
        <dbReference type="EMBL" id="GMS81682.1"/>
    </source>
</evidence>
<comment type="caution">
    <text evidence="2">The sequence shown here is derived from an EMBL/GenBank/DDBJ whole genome shotgun (WGS) entry which is preliminary data.</text>
</comment>
<feature type="chain" id="PRO_5043741895" evidence="1">
    <location>
        <begin position="21"/>
        <end position="366"/>
    </location>
</feature>
<sequence length="366" mass="38778">KLVEMRLLILFSCLLPAVLSTAFGSNSAVITSKDVKDGLTASKISLKAGDKYRVYAVYAASAPNDAYARGVVIRGADNKQFNVADLATPKTGTAYVLDENKILTAPITIADTNGGAGRVPYTIYIVAATIYKFDNSTIPVAPVISAQRVTGNVDCSVAKLSSASCTILSAERTFQISGIAVGSSFDSVDVQVAGFDVATPSRYEDYTVMSVTKQSATSSWVNIPGPIATLHDPAETFINHGFVLGKEGAWSGSLAPGASTTFLSNGFHDVGEAYAMDYTNEDVRDRTYDFGKNTPVSFLGAVGNYYPDQGDTVMLSCIKEKGTASIYDLGDLAGQVQSDVCKTISFYSGIGERTPTGPRFIVQIES</sequence>
<dbReference type="EMBL" id="BTSX01000001">
    <property type="protein sequence ID" value="GMS81682.1"/>
    <property type="molecule type" value="Genomic_DNA"/>
</dbReference>
<accession>A0AAV5SG81</accession>
<organism evidence="2 3">
    <name type="scientific">Pristionchus entomophagus</name>
    <dbReference type="NCBI Taxonomy" id="358040"/>
    <lineage>
        <taxon>Eukaryota</taxon>
        <taxon>Metazoa</taxon>
        <taxon>Ecdysozoa</taxon>
        <taxon>Nematoda</taxon>
        <taxon>Chromadorea</taxon>
        <taxon>Rhabditida</taxon>
        <taxon>Rhabditina</taxon>
        <taxon>Diplogasteromorpha</taxon>
        <taxon>Diplogasteroidea</taxon>
        <taxon>Neodiplogasteridae</taxon>
        <taxon>Pristionchus</taxon>
    </lineage>
</organism>
<gene>
    <name evidence="2" type="ORF">PENTCL1PPCAC_3857</name>
</gene>
<feature type="non-terminal residue" evidence="2">
    <location>
        <position position="366"/>
    </location>
</feature>
<feature type="signal peptide" evidence="1">
    <location>
        <begin position="1"/>
        <end position="20"/>
    </location>
</feature>
<protein>
    <submittedName>
        <fullName evidence="2">Uncharacterized protein</fullName>
    </submittedName>
</protein>
<feature type="non-terminal residue" evidence="2">
    <location>
        <position position="1"/>
    </location>
</feature>
<evidence type="ECO:0000313" key="3">
    <source>
        <dbReference type="Proteomes" id="UP001432027"/>
    </source>
</evidence>
<evidence type="ECO:0000256" key="1">
    <source>
        <dbReference type="SAM" id="SignalP"/>
    </source>
</evidence>
<dbReference type="Proteomes" id="UP001432027">
    <property type="component" value="Unassembled WGS sequence"/>
</dbReference>